<keyword evidence="2" id="KW-0227">DNA damage</keyword>
<evidence type="ECO:0000256" key="1">
    <source>
        <dbReference type="ARBA" id="ARBA00004123"/>
    </source>
</evidence>
<evidence type="ECO:0000313" key="6">
    <source>
        <dbReference type="EMBL" id="KAF4707389.1"/>
    </source>
</evidence>
<dbReference type="Proteomes" id="UP000553632">
    <property type="component" value="Unassembled WGS sequence"/>
</dbReference>
<name>A0A7J6QFP2_PEROL</name>
<feature type="region of interest" description="Disordered" evidence="4">
    <location>
        <begin position="329"/>
        <end position="355"/>
    </location>
</feature>
<feature type="region of interest" description="Disordered" evidence="4">
    <location>
        <begin position="1"/>
        <end position="23"/>
    </location>
</feature>
<feature type="compositionally biased region" description="Polar residues" evidence="4">
    <location>
        <begin position="333"/>
        <end position="343"/>
    </location>
</feature>
<accession>A0A7J6QFP2</accession>
<gene>
    <name evidence="6" type="primary">MDC1_3</name>
    <name evidence="6" type="ORF">FOZ63_029194</name>
</gene>
<feature type="region of interest" description="Disordered" evidence="4">
    <location>
        <begin position="162"/>
        <end position="198"/>
    </location>
</feature>
<dbReference type="PANTHER" id="PTHR23196">
    <property type="entry name" value="PAX TRANSCRIPTION ACTIVATION DOMAIN INTERACTING PROTEIN"/>
    <property type="match status" value="1"/>
</dbReference>
<dbReference type="PROSITE" id="PS50172">
    <property type="entry name" value="BRCT"/>
    <property type="match status" value="1"/>
</dbReference>
<evidence type="ECO:0000256" key="3">
    <source>
        <dbReference type="ARBA" id="ARBA00023242"/>
    </source>
</evidence>
<organism evidence="6 7">
    <name type="scientific">Perkinsus olseni</name>
    <name type="common">Perkinsus atlanticus</name>
    <dbReference type="NCBI Taxonomy" id="32597"/>
    <lineage>
        <taxon>Eukaryota</taxon>
        <taxon>Sar</taxon>
        <taxon>Alveolata</taxon>
        <taxon>Perkinsozoa</taxon>
        <taxon>Perkinsea</taxon>
        <taxon>Perkinsida</taxon>
        <taxon>Perkinsidae</taxon>
        <taxon>Perkinsus</taxon>
    </lineage>
</organism>
<feature type="region of interest" description="Disordered" evidence="4">
    <location>
        <begin position="277"/>
        <end position="297"/>
    </location>
</feature>
<proteinExistence type="predicted"/>
<reference evidence="6 7" key="1">
    <citation type="submission" date="2020-04" db="EMBL/GenBank/DDBJ databases">
        <title>Perkinsus olseni comparative genomics.</title>
        <authorList>
            <person name="Bogema D.R."/>
        </authorList>
    </citation>
    <scope>NUCLEOTIDE SEQUENCE [LARGE SCALE GENOMIC DNA]</scope>
    <source>
        <strain evidence="6 7">ATCC PRA-207</strain>
    </source>
</reference>
<dbReference type="PANTHER" id="PTHR23196:SF1">
    <property type="entry name" value="PAX-INTERACTING PROTEIN 1"/>
    <property type="match status" value="1"/>
</dbReference>
<comment type="caution">
    <text evidence="6">The sequence shown here is derived from an EMBL/GenBank/DDBJ whole genome shotgun (WGS) entry which is preliminary data.</text>
</comment>
<keyword evidence="7" id="KW-1185">Reference proteome</keyword>
<dbReference type="SMART" id="SM00292">
    <property type="entry name" value="BRCT"/>
    <property type="match status" value="2"/>
</dbReference>
<keyword evidence="3" id="KW-0539">Nucleus</keyword>
<dbReference type="InterPro" id="IPR051579">
    <property type="entry name" value="DDR_Transcriptional_Reg"/>
</dbReference>
<dbReference type="Pfam" id="PF00533">
    <property type="entry name" value="BRCT"/>
    <property type="match status" value="1"/>
</dbReference>
<dbReference type="CDD" id="cd17744">
    <property type="entry name" value="BRCT_MDC1_rpt1"/>
    <property type="match status" value="1"/>
</dbReference>
<sequence length="653" mass="71426">MSIRVTRHLRENSAASQSATAFDRDLSQDEPLTLGSDPHKCNIVLKGLAGRHCTLQLEPSLAWVSCTDKGSGRTFLVTSDSIDPTDHRNRIRLASHSDRKERLLYQLRQGDRLMLSDGHGGDWEITLTSLHGNRRRSSDGSFNFGGGTQAYCPAKKKRQDFDTYSEGSFSDRTLSPNENERHRANAMAQEEEDSLPPGLDETMKFSLGEQGQSLSPVVPLLLTSGEVNPEDVFGGRDSLASLASFGEGSIPAIRPSTPAANPRASIATVPYCPGTTYKDTAYQDSDQDSDTRPYGETGALKAAPTRLYGHESESAPPTPVQDSCIEDAEEEISSLTPKASTGVASVMAKTRRVQPPDEVELVCSMVDEAVNPNEFPLNTISEEEEGLRTGMTISTDSDDDEEDEMPSRASVEDDSGASSSSIEPPRSPVSKRRRRQSAANPVGEVMKEEDRVAICFSTECRPSAADERRIAACGGRIASSVSSDVAMFVADRLKRTAKLMSAICRGIPVVSSEYILRCFERGQITQPYDETDWLKDAAGERNWGFTLSQSIKLARDRGPVLKDYQVHCATKATATKDFKEIVAAAGGTYLTSLPARIPEERKDSLLVIVEDRETRGDLRLVRKLKLPSVYVKELVMAAATTQELDLVKFTVEI</sequence>
<feature type="region of interest" description="Disordered" evidence="4">
    <location>
        <begin position="374"/>
        <end position="444"/>
    </location>
</feature>
<protein>
    <submittedName>
        <fullName evidence="6">Mediator of DNA damage checkpoint protein 1</fullName>
    </submittedName>
</protein>
<evidence type="ECO:0000256" key="2">
    <source>
        <dbReference type="ARBA" id="ARBA00022763"/>
    </source>
</evidence>
<dbReference type="SUPFAM" id="SSF52113">
    <property type="entry name" value="BRCT domain"/>
    <property type="match status" value="1"/>
</dbReference>
<evidence type="ECO:0000256" key="4">
    <source>
        <dbReference type="SAM" id="MobiDB-lite"/>
    </source>
</evidence>
<dbReference type="InterPro" id="IPR036420">
    <property type="entry name" value="BRCT_dom_sf"/>
</dbReference>
<evidence type="ECO:0000259" key="5">
    <source>
        <dbReference type="PROSITE" id="PS50172"/>
    </source>
</evidence>
<comment type="subcellular location">
    <subcellularLocation>
        <location evidence="1">Nucleus</location>
    </subcellularLocation>
</comment>
<dbReference type="GO" id="GO:0005634">
    <property type="term" value="C:nucleus"/>
    <property type="evidence" value="ECO:0007669"/>
    <property type="project" value="UniProtKB-SubCell"/>
</dbReference>
<dbReference type="InterPro" id="IPR001357">
    <property type="entry name" value="BRCT_dom"/>
</dbReference>
<dbReference type="GO" id="GO:0006974">
    <property type="term" value="P:DNA damage response"/>
    <property type="evidence" value="ECO:0007669"/>
    <property type="project" value="UniProtKB-KW"/>
</dbReference>
<dbReference type="Gene3D" id="3.40.50.10190">
    <property type="entry name" value="BRCT domain"/>
    <property type="match status" value="2"/>
</dbReference>
<evidence type="ECO:0000313" key="7">
    <source>
        <dbReference type="Proteomes" id="UP000553632"/>
    </source>
</evidence>
<feature type="compositionally biased region" description="Polar residues" evidence="4">
    <location>
        <begin position="165"/>
        <end position="177"/>
    </location>
</feature>
<dbReference type="AlphaFoldDB" id="A0A7J6QFP2"/>
<dbReference type="OMA" id="WEITLTS"/>
<feature type="domain" description="BRCT" evidence="5">
    <location>
        <begin position="467"/>
        <end position="524"/>
    </location>
</feature>
<dbReference type="EMBL" id="JABANO010033127">
    <property type="protein sequence ID" value="KAF4707389.1"/>
    <property type="molecule type" value="Genomic_DNA"/>
</dbReference>